<evidence type="ECO:0000313" key="3">
    <source>
        <dbReference type="Proteomes" id="UP000324222"/>
    </source>
</evidence>
<feature type="region of interest" description="Disordered" evidence="1">
    <location>
        <begin position="157"/>
        <end position="176"/>
    </location>
</feature>
<feature type="region of interest" description="Disordered" evidence="1">
    <location>
        <begin position="221"/>
        <end position="313"/>
    </location>
</feature>
<proteinExistence type="predicted"/>
<feature type="compositionally biased region" description="Basic residues" evidence="1">
    <location>
        <begin position="488"/>
        <end position="500"/>
    </location>
</feature>
<evidence type="ECO:0000313" key="2">
    <source>
        <dbReference type="EMBL" id="MPC47249.1"/>
    </source>
</evidence>
<feature type="compositionally biased region" description="Basic and acidic residues" evidence="1">
    <location>
        <begin position="1"/>
        <end position="11"/>
    </location>
</feature>
<feature type="compositionally biased region" description="Low complexity" evidence="1">
    <location>
        <begin position="290"/>
        <end position="302"/>
    </location>
</feature>
<sequence>MPRRDAERSSQKEAGNFRQNVGSERPVDTPLRTEIRGSSAKEFQKASRFLRRRRSVSKLAWETKAKMKAKRQNLAVALSQRCGRTSAGLLRSCGEPEMNCQPGEGDSRQAEMVEGKCNHLSLAGNQSAPAERESPPREDRSSKRYLQQIEDTALVMVTDGGGEDGGGYQRRRRELGNLSQTPNVTYRCSPYHKYWLFASSMPMGLYPLRVKILQSGNLTRIVPTSQESRPHEITTESPTTTQRPPTTPTPHHRADIPPEEEDYIDKDEEEDPSQYPENPSTPSSIPPTHPTTSVHSTLPSTTQQPLSSSRPPYTTVRVTNKWVEETLAKVKTVVDSILKSIGSARSNVEENSSSKKTPDQDGVNESKEGSEKRMERRKDIKGERENGRKRGEEGEKEKERNSDRQGQARDDRERGTRKEGIEMGRLGKKRSRERNRKGKSEGNKRRTERRESQITLESSEDQEADGREGERNGRGENTESLRNEHNNRERRKLGRRRNAPRNKTENNRSFPDSGNEGSESEFSNNTVSQESDRIPGTWKQKAGGAALSPPNRVSELSGADESVSSSEENGEKDAAARNTEFGIETETLPVPLSVVSQGGGVTRSESDRHLIKKSEGTNYPPDTNVRTESPATSSPRDNRNRDEHVVSLEASTSLPTKISSSIDSGNNGNDTTGDSGAPASKQTISSVTDLLFTVPNERVIKPAQNSQVQSEIKSTEKLIRTSLEGLLFRVPPGGTTSTISSSKQSQEEKSSLIASENSQTATTTTAVPDATTPMREVTRLDSTEAPSVDAETIVAGSKPAHRQRSEERRRKKISGAEGTQNPVYQRLNATENESRQPDRVEEKEQEEEEEGELILRTACLPVGSIGRFKVEGVTYLVTGMGAGPGAEDCWREVTNVVNRHIRLPALNQTTLLATTAFYFVAASANLIEPEMTYGFVRVEQFRLAANYFHYHRHSHHCHHFHHHDCS</sequence>
<feature type="compositionally biased region" description="Acidic residues" evidence="1">
    <location>
        <begin position="257"/>
        <end position="272"/>
    </location>
</feature>
<feature type="compositionally biased region" description="Low complexity" evidence="1">
    <location>
        <begin position="235"/>
        <end position="244"/>
    </location>
</feature>
<feature type="compositionally biased region" description="Basic and acidic residues" evidence="1">
    <location>
        <begin position="604"/>
        <end position="615"/>
    </location>
</feature>
<feature type="region of interest" description="Disordered" evidence="1">
    <location>
        <begin position="121"/>
        <end position="144"/>
    </location>
</feature>
<organism evidence="2 3">
    <name type="scientific">Portunus trituberculatus</name>
    <name type="common">Swimming crab</name>
    <name type="synonym">Neptunus trituberculatus</name>
    <dbReference type="NCBI Taxonomy" id="210409"/>
    <lineage>
        <taxon>Eukaryota</taxon>
        <taxon>Metazoa</taxon>
        <taxon>Ecdysozoa</taxon>
        <taxon>Arthropoda</taxon>
        <taxon>Crustacea</taxon>
        <taxon>Multicrustacea</taxon>
        <taxon>Malacostraca</taxon>
        <taxon>Eumalacostraca</taxon>
        <taxon>Eucarida</taxon>
        <taxon>Decapoda</taxon>
        <taxon>Pleocyemata</taxon>
        <taxon>Brachyura</taxon>
        <taxon>Eubrachyura</taxon>
        <taxon>Portunoidea</taxon>
        <taxon>Portunidae</taxon>
        <taxon>Portuninae</taxon>
        <taxon>Portunus</taxon>
    </lineage>
</organism>
<feature type="compositionally biased region" description="Basic and acidic residues" evidence="1">
    <location>
        <begin position="464"/>
        <end position="487"/>
    </location>
</feature>
<dbReference type="AlphaFoldDB" id="A0A5B7FPQ9"/>
<feature type="compositionally biased region" description="Basic and acidic residues" evidence="1">
    <location>
        <begin position="832"/>
        <end position="842"/>
    </location>
</feature>
<feature type="compositionally biased region" description="Basic and acidic residues" evidence="1">
    <location>
        <begin position="636"/>
        <end position="646"/>
    </location>
</feature>
<reference evidence="2 3" key="1">
    <citation type="submission" date="2019-05" db="EMBL/GenBank/DDBJ databases">
        <title>Another draft genome of Portunus trituberculatus and its Hox gene families provides insights of decapod evolution.</title>
        <authorList>
            <person name="Jeong J.-H."/>
            <person name="Song I."/>
            <person name="Kim S."/>
            <person name="Choi T."/>
            <person name="Kim D."/>
            <person name="Ryu S."/>
            <person name="Kim W."/>
        </authorList>
    </citation>
    <scope>NUCLEOTIDE SEQUENCE [LARGE SCALE GENOMIC DNA]</scope>
    <source>
        <tissue evidence="2">Muscle</tissue>
    </source>
</reference>
<feature type="compositionally biased region" description="Polar residues" evidence="1">
    <location>
        <begin position="616"/>
        <end position="635"/>
    </location>
</feature>
<feature type="compositionally biased region" description="Acidic residues" evidence="1">
    <location>
        <begin position="843"/>
        <end position="852"/>
    </location>
</feature>
<feature type="region of interest" description="Disordered" evidence="1">
    <location>
        <begin position="341"/>
        <end position="681"/>
    </location>
</feature>
<feature type="compositionally biased region" description="Polar residues" evidence="1">
    <location>
        <begin position="817"/>
        <end position="831"/>
    </location>
</feature>
<feature type="compositionally biased region" description="Low complexity" evidence="1">
    <location>
        <begin position="513"/>
        <end position="525"/>
    </location>
</feature>
<feature type="region of interest" description="Disordered" evidence="1">
    <location>
        <begin position="1"/>
        <end position="30"/>
    </location>
</feature>
<keyword evidence="3" id="KW-1185">Reference proteome</keyword>
<protein>
    <submittedName>
        <fullName evidence="2">Uncharacterized protein</fullName>
    </submittedName>
</protein>
<feature type="compositionally biased region" description="Polar residues" evidence="1">
    <location>
        <begin position="303"/>
        <end position="313"/>
    </location>
</feature>
<feature type="region of interest" description="Disordered" evidence="1">
    <location>
        <begin position="729"/>
        <end position="852"/>
    </location>
</feature>
<feature type="compositionally biased region" description="Basic and acidic residues" evidence="1">
    <location>
        <begin position="352"/>
        <end position="422"/>
    </location>
</feature>
<feature type="compositionally biased region" description="Basic and acidic residues" evidence="1">
    <location>
        <begin position="130"/>
        <end position="142"/>
    </location>
</feature>
<dbReference type="EMBL" id="VSRR010007635">
    <property type="protein sequence ID" value="MPC47249.1"/>
    <property type="molecule type" value="Genomic_DNA"/>
</dbReference>
<accession>A0A5B7FPQ9</accession>
<dbReference type="Proteomes" id="UP000324222">
    <property type="component" value="Unassembled WGS sequence"/>
</dbReference>
<feature type="compositionally biased region" description="Basic and acidic residues" evidence="1">
    <location>
        <begin position="438"/>
        <end position="452"/>
    </location>
</feature>
<comment type="caution">
    <text evidence="2">The sequence shown here is derived from an EMBL/GenBank/DDBJ whole genome shotgun (WGS) entry which is preliminary data.</text>
</comment>
<feature type="compositionally biased region" description="Gly residues" evidence="1">
    <location>
        <begin position="159"/>
        <end position="168"/>
    </location>
</feature>
<feature type="compositionally biased region" description="Low complexity" evidence="1">
    <location>
        <begin position="760"/>
        <end position="772"/>
    </location>
</feature>
<name>A0A5B7FPQ9_PORTR</name>
<feature type="compositionally biased region" description="Basic residues" evidence="1">
    <location>
        <begin position="426"/>
        <end position="437"/>
    </location>
</feature>
<feature type="compositionally biased region" description="Low complexity" evidence="1">
    <location>
        <begin position="658"/>
        <end position="676"/>
    </location>
</feature>
<gene>
    <name evidence="2" type="ORF">E2C01_040990</name>
</gene>
<evidence type="ECO:0000256" key="1">
    <source>
        <dbReference type="SAM" id="MobiDB-lite"/>
    </source>
</evidence>